<reference evidence="1 2" key="1">
    <citation type="journal article" date="2019" name="Nat. Microbiol.">
        <title>Mediterranean grassland soil C-N compound turnover is dependent on rainfall and depth, and is mediated by genomically divergent microorganisms.</title>
        <authorList>
            <person name="Diamond S."/>
            <person name="Andeer P.F."/>
            <person name="Li Z."/>
            <person name="Crits-Christoph A."/>
            <person name="Burstein D."/>
            <person name="Anantharaman K."/>
            <person name="Lane K.R."/>
            <person name="Thomas B.C."/>
            <person name="Pan C."/>
            <person name="Northen T.R."/>
            <person name="Banfield J.F."/>
        </authorList>
    </citation>
    <scope>NUCLEOTIDE SEQUENCE [LARGE SCALE GENOMIC DNA]</scope>
    <source>
        <strain evidence="1">WS_9</strain>
    </source>
</reference>
<dbReference type="InterPro" id="IPR011990">
    <property type="entry name" value="TPR-like_helical_dom_sf"/>
</dbReference>
<dbReference type="EMBL" id="VBOZ01000010">
    <property type="protein sequence ID" value="TMQ66038.1"/>
    <property type="molecule type" value="Genomic_DNA"/>
</dbReference>
<dbReference type="SUPFAM" id="SSF48452">
    <property type="entry name" value="TPR-like"/>
    <property type="match status" value="1"/>
</dbReference>
<protein>
    <submittedName>
        <fullName evidence="1">Tetratricopeptide repeat protein</fullName>
    </submittedName>
</protein>
<evidence type="ECO:0000313" key="2">
    <source>
        <dbReference type="Proteomes" id="UP000317691"/>
    </source>
</evidence>
<dbReference type="AlphaFoldDB" id="A0A538TR03"/>
<gene>
    <name evidence="1" type="ORF">E6K79_04040</name>
</gene>
<sequence>MPLTGPVRHFGRGWLAIAALALALIAAGGRASAEAPSASAATLERAEAMIQARAFEPAAAMLRRVLAVDPSNRRANEMLAFALESMGDLKGERRVRSALAAKFPDDSRIQADYGRVLERSGEEGEALRAYRRARELSAGSPPPGLDAAIERMNGRTALEVGAPLSVMSDPDAEASCVQAGAAVPFGSRRHLALLGTHYAADGRTNPAKAASDVLALTFVQRNAAGASLALGPRLHVVTPRGAARKDLGVGGAVAGRAPLGRTFEAEARGELETPWDEAAITVLRGGRTTAAEGHLYSHLFSRRLLLQAGGRGRELSVLDADPRSTRRPKAWQSLWIAGADFVLWRQPGAAVRGEMLDEALIAPTTLSSAMTVAYRHYDMSTRTTPEFASVIGLVPRGSVDEASAALTVASPGGNLGLELRTGLAHDSAREARAWRTGGSLVWAPTPWTRFALGYEGATEVASGLVGQRREGWLSFHVDR</sequence>
<proteinExistence type="predicted"/>
<evidence type="ECO:0000313" key="1">
    <source>
        <dbReference type="EMBL" id="TMQ66038.1"/>
    </source>
</evidence>
<name>A0A538TR03_UNCEI</name>
<comment type="caution">
    <text evidence="1">The sequence shown here is derived from an EMBL/GenBank/DDBJ whole genome shotgun (WGS) entry which is preliminary data.</text>
</comment>
<organism evidence="1 2">
    <name type="scientific">Eiseniibacteriota bacterium</name>
    <dbReference type="NCBI Taxonomy" id="2212470"/>
    <lineage>
        <taxon>Bacteria</taxon>
        <taxon>Candidatus Eiseniibacteriota</taxon>
    </lineage>
</organism>
<accession>A0A538TR03</accession>
<dbReference type="Proteomes" id="UP000317691">
    <property type="component" value="Unassembled WGS sequence"/>
</dbReference>
<dbReference type="Gene3D" id="1.25.40.10">
    <property type="entry name" value="Tetratricopeptide repeat domain"/>
    <property type="match status" value="1"/>
</dbReference>